<dbReference type="Gene3D" id="3.90.25.10">
    <property type="entry name" value="UDP-galactose 4-epimerase, domain 1"/>
    <property type="match status" value="1"/>
</dbReference>
<keyword evidence="2" id="KW-1185">Reference proteome</keyword>
<accession>A0ABW3Y5P5</accession>
<evidence type="ECO:0000313" key="2">
    <source>
        <dbReference type="Proteomes" id="UP001597260"/>
    </source>
</evidence>
<protein>
    <recommendedName>
        <fullName evidence="3">NAD(P)H dehydrogenase (Quinone)</fullName>
    </recommendedName>
</protein>
<sequence length="84" mass="8763">MAEFAAEVSAQSGRSVVYRNLPVAEYARVLVGAGLPEPYANILADSDAGIARGELFTGSADLKQLIGRPTTPLTDVVTTALKTV</sequence>
<dbReference type="RefSeq" id="WP_377565996.1">
    <property type="nucleotide sequence ID" value="NZ_JBHTMP010000001.1"/>
</dbReference>
<gene>
    <name evidence="1" type="ORF">ACFQ4H_01450</name>
</gene>
<dbReference type="InterPro" id="IPR052718">
    <property type="entry name" value="NmrA-type_oxidoreductase"/>
</dbReference>
<comment type="caution">
    <text evidence="1">The sequence shown here is derived from an EMBL/GenBank/DDBJ whole genome shotgun (WGS) entry which is preliminary data.</text>
</comment>
<dbReference type="PANTHER" id="PTHR47129">
    <property type="entry name" value="QUINONE OXIDOREDUCTASE 2"/>
    <property type="match status" value="1"/>
</dbReference>
<dbReference type="Proteomes" id="UP001597260">
    <property type="component" value="Unassembled WGS sequence"/>
</dbReference>
<proteinExistence type="predicted"/>
<dbReference type="EMBL" id="JBHTMP010000001">
    <property type="protein sequence ID" value="MFD1319747.1"/>
    <property type="molecule type" value="Genomic_DNA"/>
</dbReference>
<organism evidence="1 2">
    <name type="scientific">Micromonospora sonneratiae</name>
    <dbReference type="NCBI Taxonomy" id="1184706"/>
    <lineage>
        <taxon>Bacteria</taxon>
        <taxon>Bacillati</taxon>
        <taxon>Actinomycetota</taxon>
        <taxon>Actinomycetes</taxon>
        <taxon>Micromonosporales</taxon>
        <taxon>Micromonosporaceae</taxon>
        <taxon>Micromonospora</taxon>
    </lineage>
</organism>
<name>A0ABW3Y5P5_9ACTN</name>
<evidence type="ECO:0000313" key="1">
    <source>
        <dbReference type="EMBL" id="MFD1319747.1"/>
    </source>
</evidence>
<reference evidence="2" key="1">
    <citation type="journal article" date="2019" name="Int. J. Syst. Evol. Microbiol.">
        <title>The Global Catalogue of Microorganisms (GCM) 10K type strain sequencing project: providing services to taxonomists for standard genome sequencing and annotation.</title>
        <authorList>
            <consortium name="The Broad Institute Genomics Platform"/>
            <consortium name="The Broad Institute Genome Sequencing Center for Infectious Disease"/>
            <person name="Wu L."/>
            <person name="Ma J."/>
        </authorList>
    </citation>
    <scope>NUCLEOTIDE SEQUENCE [LARGE SCALE GENOMIC DNA]</scope>
    <source>
        <strain evidence="2">JCM 31037</strain>
    </source>
</reference>
<dbReference type="PANTHER" id="PTHR47129:SF1">
    <property type="entry name" value="NMRA-LIKE DOMAIN-CONTAINING PROTEIN"/>
    <property type="match status" value="1"/>
</dbReference>
<evidence type="ECO:0008006" key="3">
    <source>
        <dbReference type="Google" id="ProtNLM"/>
    </source>
</evidence>